<comment type="caution">
    <text evidence="1">The sequence shown here is derived from an EMBL/GenBank/DDBJ whole genome shotgun (WGS) entry which is preliminary data.</text>
</comment>
<keyword evidence="2" id="KW-1185">Reference proteome</keyword>
<dbReference type="Proteomes" id="UP001283361">
    <property type="component" value="Unassembled WGS sequence"/>
</dbReference>
<sequence length="127" mass="13713">MGISNPSSARLVLWPGSGEATSRSGTGYPILSPGQEEWTGLGGGPGLSPIESNNYCLSKRRSPTFFLEESPQLSWVLVFVCACVCVLDEVLGRLLCSSPPLEAVEQKQAMHVSVVWSWAEYPQTSHS</sequence>
<proteinExistence type="predicted"/>
<gene>
    <name evidence="1" type="ORF">RRG08_009361</name>
</gene>
<name>A0AAE1D805_9GAST</name>
<evidence type="ECO:0000313" key="2">
    <source>
        <dbReference type="Proteomes" id="UP001283361"/>
    </source>
</evidence>
<dbReference type="EMBL" id="JAWDGP010004963">
    <property type="protein sequence ID" value="KAK3760726.1"/>
    <property type="molecule type" value="Genomic_DNA"/>
</dbReference>
<organism evidence="1 2">
    <name type="scientific">Elysia crispata</name>
    <name type="common">lettuce slug</name>
    <dbReference type="NCBI Taxonomy" id="231223"/>
    <lineage>
        <taxon>Eukaryota</taxon>
        <taxon>Metazoa</taxon>
        <taxon>Spiralia</taxon>
        <taxon>Lophotrochozoa</taxon>
        <taxon>Mollusca</taxon>
        <taxon>Gastropoda</taxon>
        <taxon>Heterobranchia</taxon>
        <taxon>Euthyneura</taxon>
        <taxon>Panpulmonata</taxon>
        <taxon>Sacoglossa</taxon>
        <taxon>Placobranchoidea</taxon>
        <taxon>Plakobranchidae</taxon>
        <taxon>Elysia</taxon>
    </lineage>
</organism>
<evidence type="ECO:0000313" key="1">
    <source>
        <dbReference type="EMBL" id="KAK3760726.1"/>
    </source>
</evidence>
<accession>A0AAE1D805</accession>
<reference evidence="1" key="1">
    <citation type="journal article" date="2023" name="G3 (Bethesda)">
        <title>A reference genome for the long-term kleptoplast-retaining sea slug Elysia crispata morphotype clarki.</title>
        <authorList>
            <person name="Eastman K.E."/>
            <person name="Pendleton A.L."/>
            <person name="Shaikh M.A."/>
            <person name="Suttiyut T."/>
            <person name="Ogas R."/>
            <person name="Tomko P."/>
            <person name="Gavelis G."/>
            <person name="Widhalm J.R."/>
            <person name="Wisecaver J.H."/>
        </authorList>
    </citation>
    <scope>NUCLEOTIDE SEQUENCE</scope>
    <source>
        <strain evidence="1">ECLA1</strain>
    </source>
</reference>
<dbReference type="AlphaFoldDB" id="A0AAE1D805"/>
<protein>
    <submittedName>
        <fullName evidence="1">Uncharacterized protein</fullName>
    </submittedName>
</protein>